<dbReference type="GO" id="GO:0046872">
    <property type="term" value="F:metal ion binding"/>
    <property type="evidence" value="ECO:0007669"/>
    <property type="project" value="UniProtKB-KW"/>
</dbReference>
<evidence type="ECO:0000313" key="11">
    <source>
        <dbReference type="Proteomes" id="UP000050517"/>
    </source>
</evidence>
<sequence>MAEISGRIITAQREYPHARLTWERGIITGITELPGPAPREAAMVIPGLVDLHNHGGFRGAFPTGSAEECLRAVRFHRAHGTTTMLASLVSGTEQELSRQVGVLRELVEQGEIHGLHLEGPFLNTARCGAQAPSRIQPGNPDMLRRWIAASKSTIRQVTFAPETARARELIDVCAEHGIVASLGHTDASAAQVRAILGYARERGVTVTATHLFNGMPPLHHRAPGPAAALIEAAAREEAWVELIADGVHLHDATVNMVTAAAPARALAVTDAMEAAGMPDGDYQLGPLRVSVREAVARLRTEGGEPGAIAGGTSTLAQQFWNYHRRHGAVAAVRLTSTHAARVLGLEGSAGDLRPGMPATFVSLGAQGKVTGVWLAGERSGGAN</sequence>
<dbReference type="PANTHER" id="PTHR11113:SF14">
    <property type="entry name" value="N-ACETYLGLUCOSAMINE-6-PHOSPHATE DEACETYLASE"/>
    <property type="match status" value="1"/>
</dbReference>
<name>A0A0Q0Z1U2_9CORY</name>
<dbReference type="PIRSF" id="PIRSF038994">
    <property type="entry name" value="NagA"/>
    <property type="match status" value="1"/>
</dbReference>
<dbReference type="RefSeq" id="WP_055123197.1">
    <property type="nucleotide sequence ID" value="NZ_LKST01000004.1"/>
</dbReference>
<dbReference type="InterPro" id="IPR032466">
    <property type="entry name" value="Metal_Hydrolase"/>
</dbReference>
<evidence type="ECO:0000256" key="6">
    <source>
        <dbReference type="PIRSR" id="PIRSR038994-1"/>
    </source>
</evidence>
<dbReference type="InterPro" id="IPR003764">
    <property type="entry name" value="GlcNAc_6-P_deAcase"/>
</dbReference>
<feature type="binding site" evidence="7">
    <location>
        <position position="129"/>
    </location>
    <ligand>
        <name>substrate</name>
    </ligand>
</feature>
<evidence type="ECO:0000256" key="4">
    <source>
        <dbReference type="ARBA" id="ARBA00023277"/>
    </source>
</evidence>
<gene>
    <name evidence="10" type="primary">nagA</name>
    <name evidence="10" type="ORF">Cocul_02132</name>
</gene>
<keyword evidence="11" id="KW-1185">Reference proteome</keyword>
<proteinExistence type="inferred from homology"/>
<feature type="binding site" evidence="8">
    <location>
        <position position="118"/>
    </location>
    <ligand>
        <name>Zn(2+)</name>
        <dbReference type="ChEBI" id="CHEBI:29105"/>
    </ligand>
</feature>
<dbReference type="Gene3D" id="3.20.20.140">
    <property type="entry name" value="Metal-dependent hydrolases"/>
    <property type="match status" value="1"/>
</dbReference>
<dbReference type="Gene3D" id="2.30.40.10">
    <property type="entry name" value="Urease, subunit C, domain 1"/>
    <property type="match status" value="1"/>
</dbReference>
<feature type="domain" description="Amidohydrolase-related" evidence="9">
    <location>
        <begin position="43"/>
        <end position="377"/>
    </location>
</feature>
<feature type="binding site" evidence="7">
    <location>
        <begin position="213"/>
        <end position="214"/>
    </location>
    <ligand>
        <name>substrate</name>
    </ligand>
</feature>
<dbReference type="EMBL" id="LKST01000004">
    <property type="protein sequence ID" value="KQB83159.1"/>
    <property type="molecule type" value="Genomic_DNA"/>
</dbReference>
<dbReference type="STRING" id="1544416.Cocul_02132"/>
<evidence type="ECO:0000256" key="2">
    <source>
        <dbReference type="ARBA" id="ARBA00022723"/>
    </source>
</evidence>
<evidence type="ECO:0000256" key="3">
    <source>
        <dbReference type="ARBA" id="ARBA00022801"/>
    </source>
</evidence>
<keyword evidence="3 5" id="KW-0378">Hydrolase</keyword>
<dbReference type="Pfam" id="PF01979">
    <property type="entry name" value="Amidohydro_1"/>
    <property type="match status" value="1"/>
</dbReference>
<comment type="caution">
    <text evidence="10">The sequence shown here is derived from an EMBL/GenBank/DDBJ whole genome shotgun (WGS) entry which is preliminary data.</text>
</comment>
<feature type="binding site" evidence="7">
    <location>
        <position position="221"/>
    </location>
    <ligand>
        <name>substrate</name>
    </ligand>
</feature>
<dbReference type="InterPro" id="IPR006680">
    <property type="entry name" value="Amidohydro-rel"/>
</dbReference>
<evidence type="ECO:0000256" key="1">
    <source>
        <dbReference type="ARBA" id="ARBA00010716"/>
    </source>
</evidence>
<dbReference type="GO" id="GO:0006046">
    <property type="term" value="P:N-acetylglucosamine catabolic process"/>
    <property type="evidence" value="ECO:0007669"/>
    <property type="project" value="TreeGrafter"/>
</dbReference>
<organism evidence="10 11">
    <name type="scientific">Corynebacterium oculi</name>
    <dbReference type="NCBI Taxonomy" id="1544416"/>
    <lineage>
        <taxon>Bacteria</taxon>
        <taxon>Bacillati</taxon>
        <taxon>Actinomycetota</taxon>
        <taxon>Actinomycetes</taxon>
        <taxon>Mycobacteriales</taxon>
        <taxon>Corynebacteriaceae</taxon>
        <taxon>Corynebacterium</taxon>
    </lineage>
</organism>
<accession>A0A0Q0Z1U2</accession>
<dbReference type="SUPFAM" id="SSF51556">
    <property type="entry name" value="Metallo-dependent hydrolases"/>
    <property type="match status" value="1"/>
</dbReference>
<reference evidence="10 11" key="1">
    <citation type="submission" date="2015-10" db="EMBL/GenBank/DDBJ databases">
        <title>Corynebacteirum lowii and Corynebacterium oculi species nova, derived from human clinical disease and and emended description of Corynebacterium mastiditis.</title>
        <authorList>
            <person name="Bernard K."/>
            <person name="Pacheco A.L."/>
            <person name="Mcdougall C."/>
            <person name="Burtx T."/>
            <person name="Weibe D."/>
            <person name="Tyler S."/>
            <person name="Olson A.B."/>
            <person name="Cnockaert M."/>
            <person name="Eguchi H."/>
            <person name="Kuwahara T."/>
            <person name="Nakayama-Imaohji H."/>
            <person name="Boudewijins M."/>
            <person name="Van Hoecke F."/>
            <person name="Bernier A.-M."/>
            <person name="Vandamme P."/>
        </authorList>
    </citation>
    <scope>NUCLEOTIDE SEQUENCE [LARGE SCALE GENOMIC DNA]</scope>
    <source>
        <strain evidence="10 11">NML 130210</strain>
    </source>
</reference>
<evidence type="ECO:0000313" key="10">
    <source>
        <dbReference type="EMBL" id="KQB83159.1"/>
    </source>
</evidence>
<feature type="binding site" evidence="8">
    <location>
        <position position="210"/>
    </location>
    <ligand>
        <name>Zn(2+)</name>
        <dbReference type="ChEBI" id="CHEBI:29105"/>
    </ligand>
</feature>
<comment type="cofactor">
    <cofactor evidence="8">
        <name>a divalent metal cation</name>
        <dbReference type="ChEBI" id="CHEBI:60240"/>
    </cofactor>
    <text evidence="8">Binds 1 divalent metal cation per subunit.</text>
</comment>
<dbReference type="AlphaFoldDB" id="A0A0Q0Z1U2"/>
<comment type="similarity">
    <text evidence="1 5">Belongs to the metallo-dependent hydrolases superfamily. NagA family.</text>
</comment>
<evidence type="ECO:0000256" key="7">
    <source>
        <dbReference type="PIRSR" id="PIRSR038994-2"/>
    </source>
</evidence>
<dbReference type="GO" id="GO:0008448">
    <property type="term" value="F:N-acetylglucosamine-6-phosphate deacetylase activity"/>
    <property type="evidence" value="ECO:0007669"/>
    <property type="project" value="UniProtKB-EC"/>
</dbReference>
<evidence type="ECO:0000256" key="8">
    <source>
        <dbReference type="PIRSR" id="PIRSR038994-3"/>
    </source>
</evidence>
<dbReference type="OrthoDB" id="9776488at2"/>
<feature type="binding site" evidence="7">
    <location>
        <begin position="308"/>
        <end position="310"/>
    </location>
    <ligand>
        <name>substrate</name>
    </ligand>
</feature>
<dbReference type="Proteomes" id="UP000050517">
    <property type="component" value="Unassembled WGS sequence"/>
</dbReference>
<protein>
    <submittedName>
        <fullName evidence="10">N-acetylglucosamine-6-phosphate deacetylase</fullName>
        <ecNumber evidence="10">3.5.1.25</ecNumber>
    </submittedName>
</protein>
<feature type="binding site" evidence="8">
    <location>
        <position position="184"/>
    </location>
    <ligand>
        <name>Zn(2+)</name>
        <dbReference type="ChEBI" id="CHEBI:29105"/>
    </ligand>
</feature>
<keyword evidence="2 8" id="KW-0479">Metal-binding</keyword>
<dbReference type="PANTHER" id="PTHR11113">
    <property type="entry name" value="N-ACETYLGLUCOSAMINE-6-PHOSPHATE DEACETYLASE"/>
    <property type="match status" value="1"/>
</dbReference>
<evidence type="ECO:0000256" key="5">
    <source>
        <dbReference type="PIRNR" id="PIRNR038994"/>
    </source>
</evidence>
<dbReference type="PATRIC" id="fig|1544416.3.peg.2127"/>
<feature type="active site" description="Proton donor/acceptor" evidence="6">
    <location>
        <position position="270"/>
    </location>
</feature>
<keyword evidence="4 5" id="KW-0119">Carbohydrate metabolism</keyword>
<evidence type="ECO:0000259" key="9">
    <source>
        <dbReference type="Pfam" id="PF01979"/>
    </source>
</evidence>
<dbReference type="InterPro" id="IPR011059">
    <property type="entry name" value="Metal-dep_hydrolase_composite"/>
</dbReference>
<dbReference type="EC" id="3.5.1.25" evidence="10"/>
<feature type="binding site" evidence="7">
    <location>
        <position position="248"/>
    </location>
    <ligand>
        <name>substrate</name>
    </ligand>
</feature>